<accession>C9LD35</accession>
<organism evidence="1 2">
    <name type="scientific">Alloprevotella tannerae ATCC 51259</name>
    <dbReference type="NCBI Taxonomy" id="626522"/>
    <lineage>
        <taxon>Bacteria</taxon>
        <taxon>Pseudomonadati</taxon>
        <taxon>Bacteroidota</taxon>
        <taxon>Bacteroidia</taxon>
        <taxon>Bacteroidales</taxon>
        <taxon>Prevotellaceae</taxon>
        <taxon>Alloprevotella</taxon>
    </lineage>
</organism>
<dbReference type="HOGENOM" id="CLU_2827646_0_0_10"/>
<name>C9LD35_9BACT</name>
<protein>
    <submittedName>
        <fullName evidence="1">Uncharacterized protein</fullName>
    </submittedName>
</protein>
<comment type="caution">
    <text evidence="1">The sequence shown here is derived from an EMBL/GenBank/DDBJ whole genome shotgun (WGS) entry which is preliminary data.</text>
</comment>
<sequence length="66" mass="7515">MYEYNVSPFSLAILSACNYAHLHSILRYKSTKGPHQASFSHVKSRHTNCLRSVSSAYAREQKVVRS</sequence>
<dbReference type="EMBL" id="ACIJ02000002">
    <property type="protein sequence ID" value="EEX72984.1"/>
    <property type="molecule type" value="Genomic_DNA"/>
</dbReference>
<keyword evidence="2" id="KW-1185">Reference proteome</keyword>
<evidence type="ECO:0000313" key="2">
    <source>
        <dbReference type="Proteomes" id="UP000003460"/>
    </source>
</evidence>
<evidence type="ECO:0000313" key="1">
    <source>
        <dbReference type="EMBL" id="EEX72984.1"/>
    </source>
</evidence>
<proteinExistence type="predicted"/>
<gene>
    <name evidence="1" type="ORF">GCWU000325_00149</name>
</gene>
<dbReference type="AlphaFoldDB" id="C9LD35"/>
<dbReference type="Proteomes" id="UP000003460">
    <property type="component" value="Unassembled WGS sequence"/>
</dbReference>
<reference evidence="1" key="1">
    <citation type="submission" date="2009-09" db="EMBL/GenBank/DDBJ databases">
        <authorList>
            <person name="Weinstock G."/>
            <person name="Sodergren E."/>
            <person name="Clifton S."/>
            <person name="Fulton L."/>
            <person name="Fulton B."/>
            <person name="Courtney L."/>
            <person name="Fronick C."/>
            <person name="Harrison M."/>
            <person name="Strong C."/>
            <person name="Farmer C."/>
            <person name="Delahaunty K."/>
            <person name="Markovic C."/>
            <person name="Hall O."/>
            <person name="Minx P."/>
            <person name="Tomlinson C."/>
            <person name="Mitreva M."/>
            <person name="Nelson J."/>
            <person name="Hou S."/>
            <person name="Wollam A."/>
            <person name="Pepin K.H."/>
            <person name="Johnson M."/>
            <person name="Bhonagiri V."/>
            <person name="Nash W.E."/>
            <person name="Warren W."/>
            <person name="Chinwalla A."/>
            <person name="Mardis E.R."/>
            <person name="Wilson R.K."/>
        </authorList>
    </citation>
    <scope>NUCLEOTIDE SEQUENCE [LARGE SCALE GENOMIC DNA]</scope>
    <source>
        <strain evidence="1">ATCC 51259</strain>
    </source>
</reference>